<dbReference type="Proteomes" id="UP000186104">
    <property type="component" value="Chromosome"/>
</dbReference>
<proteinExistence type="inferred from homology"/>
<evidence type="ECO:0000256" key="12">
    <source>
        <dbReference type="SAM" id="Phobius"/>
    </source>
</evidence>
<comment type="subcellular location">
    <subcellularLocation>
        <location evidence="1">Cell inner membrane</location>
        <topology evidence="1">Multi-pass membrane protein</topology>
    </subcellularLocation>
</comment>
<sequence length="601" mass="63222">MSAPATQLPIAGYRDSFRYLGRQLRGRAAPITVVVLAGIITAVAGLAGPWVIGGLVDELRADPSAAAVWRGAVIVVVAGIVLGLGTWIGRAALARVTEPAVSRLREDVMSRALELDSGTVERTGTGDLVSRVADDSRKISESTEQILPLFLQSVFVVVISAIGLTALDWRLGLVGLVAVPMYYLTIAWYLPRGEPMYRAERAAFGRRAGRLLSSLTGRDTLRAYRKQQVELERIHSASTEARDLSIGVFRFLASAMSRNNRAEAVVLSCIIIAGFALVWFDETTAGAVTTAALVYHRLFNPIGAIVGLFDEMLSAGASLTRMVGVIQASTAAVATAQSSGAACAARGSEAASGPNSGIALSSVEFTYPAAGDEDDAHEPVLHGVDLEVPPGTVIAVVGTTGSGKTTMAKIAAGILTPSTGSARFGERQLSDFAEPELRAHVCMVSQEVHTFVGTVRDNVALAKPEADAVEVEDALRAVGADFAFSLPEGLDTDIGDGGHRLSPLEDQLLALARVQLADPDLVVLDEATAEAGSSGARALETAAAKVLDGRAGLVVAHRLNQAHRADRILVMEHGRIVEQGTHDELVAAGSLYAELWEAWNV</sequence>
<evidence type="ECO:0000256" key="2">
    <source>
        <dbReference type="ARBA" id="ARBA00022448"/>
    </source>
</evidence>
<dbReference type="RefSeq" id="WP_067471426.1">
    <property type="nucleotide sequence ID" value="NZ_CP015961.1"/>
</dbReference>
<dbReference type="STRING" id="499555.BJL86_1184"/>
<dbReference type="PROSITE" id="PS50893">
    <property type="entry name" value="ABC_TRANSPORTER_2"/>
    <property type="match status" value="1"/>
</dbReference>
<evidence type="ECO:0000259" key="13">
    <source>
        <dbReference type="PROSITE" id="PS50893"/>
    </source>
</evidence>
<evidence type="ECO:0000256" key="8">
    <source>
        <dbReference type="ARBA" id="ARBA00022967"/>
    </source>
</evidence>
<feature type="transmembrane region" description="Helical" evidence="12">
    <location>
        <begin position="28"/>
        <end position="52"/>
    </location>
</feature>
<feature type="domain" description="ABC transmembrane type-1" evidence="14">
    <location>
        <begin position="33"/>
        <end position="314"/>
    </location>
</feature>
<dbReference type="PANTHER" id="PTHR24221:SF654">
    <property type="entry name" value="ATP-BINDING CASSETTE SUB-FAMILY B MEMBER 6"/>
    <property type="match status" value="1"/>
</dbReference>
<dbReference type="OrthoDB" id="9806127at2"/>
<evidence type="ECO:0000256" key="7">
    <source>
        <dbReference type="ARBA" id="ARBA00022840"/>
    </source>
</evidence>
<dbReference type="FunFam" id="3.40.50.300:FF:001001">
    <property type="entry name" value="Multidrug ABC transporter ATP-binding protein"/>
    <property type="match status" value="1"/>
</dbReference>
<evidence type="ECO:0000256" key="3">
    <source>
        <dbReference type="ARBA" id="ARBA00022475"/>
    </source>
</evidence>
<dbReference type="CDD" id="cd07346">
    <property type="entry name" value="ABC_6TM_exporters"/>
    <property type="match status" value="1"/>
</dbReference>
<keyword evidence="16" id="KW-1185">Reference proteome</keyword>
<keyword evidence="7 15" id="KW-0067">ATP-binding</keyword>
<evidence type="ECO:0000256" key="10">
    <source>
        <dbReference type="ARBA" id="ARBA00023136"/>
    </source>
</evidence>
<dbReference type="PROSITE" id="PS50929">
    <property type="entry name" value="ABC_TM1F"/>
    <property type="match status" value="1"/>
</dbReference>
<dbReference type="SUPFAM" id="SSF52540">
    <property type="entry name" value="P-loop containing nucleoside triphosphate hydrolases"/>
    <property type="match status" value="1"/>
</dbReference>
<dbReference type="GO" id="GO:0005886">
    <property type="term" value="C:plasma membrane"/>
    <property type="evidence" value="ECO:0007669"/>
    <property type="project" value="UniProtKB-SubCell"/>
</dbReference>
<keyword evidence="8" id="KW-1278">Translocase</keyword>
<dbReference type="Gene3D" id="3.40.50.300">
    <property type="entry name" value="P-loop containing nucleotide triphosphate hydrolases"/>
    <property type="match status" value="1"/>
</dbReference>
<dbReference type="SUPFAM" id="SSF90123">
    <property type="entry name" value="ABC transporter transmembrane region"/>
    <property type="match status" value="1"/>
</dbReference>
<evidence type="ECO:0000256" key="6">
    <source>
        <dbReference type="ARBA" id="ARBA00022741"/>
    </source>
</evidence>
<dbReference type="InterPro" id="IPR011527">
    <property type="entry name" value="ABC1_TM_dom"/>
</dbReference>
<dbReference type="GO" id="GO:0140359">
    <property type="term" value="F:ABC-type transporter activity"/>
    <property type="evidence" value="ECO:0007669"/>
    <property type="project" value="InterPro"/>
</dbReference>
<feature type="transmembrane region" description="Helical" evidence="12">
    <location>
        <begin position="173"/>
        <end position="191"/>
    </location>
</feature>
<evidence type="ECO:0000313" key="16">
    <source>
        <dbReference type="Proteomes" id="UP000186104"/>
    </source>
</evidence>
<keyword evidence="9 12" id="KW-1133">Transmembrane helix</keyword>
<dbReference type="KEGG" id="dtm:BJL86_1184"/>
<feature type="transmembrane region" description="Helical" evidence="12">
    <location>
        <begin position="146"/>
        <end position="167"/>
    </location>
</feature>
<dbReference type="Gene3D" id="1.20.1560.10">
    <property type="entry name" value="ABC transporter type 1, transmembrane domain"/>
    <property type="match status" value="1"/>
</dbReference>
<dbReference type="SMART" id="SM00382">
    <property type="entry name" value="AAA"/>
    <property type="match status" value="1"/>
</dbReference>
<dbReference type="Pfam" id="PF00005">
    <property type="entry name" value="ABC_tran"/>
    <property type="match status" value="1"/>
</dbReference>
<evidence type="ECO:0000256" key="9">
    <source>
        <dbReference type="ARBA" id="ARBA00022989"/>
    </source>
</evidence>
<feature type="domain" description="ABC transporter" evidence="13">
    <location>
        <begin position="358"/>
        <end position="598"/>
    </location>
</feature>
<feature type="transmembrane region" description="Helical" evidence="12">
    <location>
        <begin position="72"/>
        <end position="93"/>
    </location>
</feature>
<organism evidence="15 16">
    <name type="scientific">Dietzia timorensis</name>
    <dbReference type="NCBI Taxonomy" id="499555"/>
    <lineage>
        <taxon>Bacteria</taxon>
        <taxon>Bacillati</taxon>
        <taxon>Actinomycetota</taxon>
        <taxon>Actinomycetes</taxon>
        <taxon>Mycobacteriales</taxon>
        <taxon>Dietziaceae</taxon>
        <taxon>Dietzia</taxon>
    </lineage>
</organism>
<keyword evidence="2" id="KW-0813">Transport</keyword>
<evidence type="ECO:0000259" key="14">
    <source>
        <dbReference type="PROSITE" id="PS50929"/>
    </source>
</evidence>
<accession>A0A173LKH8</accession>
<feature type="transmembrane region" description="Helical" evidence="12">
    <location>
        <begin position="262"/>
        <end position="280"/>
    </location>
</feature>
<dbReference type="InterPro" id="IPR003439">
    <property type="entry name" value="ABC_transporter-like_ATP-bd"/>
</dbReference>
<keyword evidence="4" id="KW-0997">Cell inner membrane</keyword>
<dbReference type="InterPro" id="IPR039421">
    <property type="entry name" value="Type_1_exporter"/>
</dbReference>
<name>A0A173LKH8_9ACTN</name>
<keyword evidence="10 12" id="KW-0472">Membrane</keyword>
<dbReference type="EMBL" id="CP015961">
    <property type="protein sequence ID" value="ANI91971.1"/>
    <property type="molecule type" value="Genomic_DNA"/>
</dbReference>
<dbReference type="PANTHER" id="PTHR24221">
    <property type="entry name" value="ATP-BINDING CASSETTE SUB-FAMILY B"/>
    <property type="match status" value="1"/>
</dbReference>
<evidence type="ECO:0000256" key="11">
    <source>
        <dbReference type="ARBA" id="ARBA00023455"/>
    </source>
</evidence>
<dbReference type="InterPro" id="IPR036640">
    <property type="entry name" value="ABC1_TM_sf"/>
</dbReference>
<dbReference type="GO" id="GO:0034040">
    <property type="term" value="F:ATPase-coupled lipid transmembrane transporter activity"/>
    <property type="evidence" value="ECO:0007669"/>
    <property type="project" value="TreeGrafter"/>
</dbReference>
<dbReference type="GO" id="GO:0005524">
    <property type="term" value="F:ATP binding"/>
    <property type="evidence" value="ECO:0007669"/>
    <property type="project" value="UniProtKB-KW"/>
</dbReference>
<keyword evidence="5 12" id="KW-0812">Transmembrane</keyword>
<evidence type="ECO:0000313" key="15">
    <source>
        <dbReference type="EMBL" id="ANI91971.1"/>
    </source>
</evidence>
<dbReference type="InterPro" id="IPR003593">
    <property type="entry name" value="AAA+_ATPase"/>
</dbReference>
<keyword evidence="3" id="KW-1003">Cell membrane</keyword>
<evidence type="ECO:0000256" key="4">
    <source>
        <dbReference type="ARBA" id="ARBA00022519"/>
    </source>
</evidence>
<dbReference type="GO" id="GO:0016887">
    <property type="term" value="F:ATP hydrolysis activity"/>
    <property type="evidence" value="ECO:0007669"/>
    <property type="project" value="InterPro"/>
</dbReference>
<gene>
    <name evidence="15" type="ORF">BJL86_1184</name>
</gene>
<protein>
    <submittedName>
        <fullName evidence="15">Lipid A export ATP-binding/permease protein MsbA</fullName>
    </submittedName>
</protein>
<reference evidence="15 16" key="1">
    <citation type="submission" date="2016-06" db="EMBL/GenBank/DDBJ databases">
        <title>Complete genome sequence of a saline-alkali tolerant type strain Dietzia timorensis ID05-A0528T.</title>
        <authorList>
            <person name="Wu X."/>
        </authorList>
    </citation>
    <scope>NUCLEOTIDE SEQUENCE [LARGE SCALE GENOMIC DNA]</scope>
    <source>
        <strain evidence="15 16">ID05-A0528</strain>
    </source>
</reference>
<dbReference type="InterPro" id="IPR027417">
    <property type="entry name" value="P-loop_NTPase"/>
</dbReference>
<comment type="similarity">
    <text evidence="11">Belongs to the ABC transporter superfamily. Siderophore-Fe(3+) uptake transporter (SIUT) (TC 3.A.1.21) family.</text>
</comment>
<evidence type="ECO:0000256" key="5">
    <source>
        <dbReference type="ARBA" id="ARBA00022692"/>
    </source>
</evidence>
<dbReference type="Pfam" id="PF00664">
    <property type="entry name" value="ABC_membrane"/>
    <property type="match status" value="1"/>
</dbReference>
<keyword evidence="6" id="KW-0547">Nucleotide-binding</keyword>
<evidence type="ECO:0000256" key="1">
    <source>
        <dbReference type="ARBA" id="ARBA00004429"/>
    </source>
</evidence>
<dbReference type="AlphaFoldDB" id="A0A173LKH8"/>